<protein>
    <recommendedName>
        <fullName evidence="3">RING-type domain-containing protein</fullName>
    </recommendedName>
</protein>
<dbReference type="GeneID" id="54358394"/>
<evidence type="ECO:0000256" key="1">
    <source>
        <dbReference type="PROSITE-ProRule" id="PRU00175"/>
    </source>
</evidence>
<dbReference type="Proteomes" id="UP000504637">
    <property type="component" value="Unplaced"/>
</dbReference>
<dbReference type="Gene3D" id="3.30.40.10">
    <property type="entry name" value="Zinc/RING finger domain, C3HC4 (zinc finger)"/>
    <property type="match status" value="1"/>
</dbReference>
<dbReference type="PROSITE" id="PS50089">
    <property type="entry name" value="ZF_RING_2"/>
    <property type="match status" value="1"/>
</dbReference>
<dbReference type="SMART" id="SM00184">
    <property type="entry name" value="RING"/>
    <property type="match status" value="1"/>
</dbReference>
<keyword evidence="1" id="KW-0862">Zinc</keyword>
<dbReference type="GO" id="GO:0008270">
    <property type="term" value="F:zinc ion binding"/>
    <property type="evidence" value="ECO:0007669"/>
    <property type="project" value="UniProtKB-KW"/>
</dbReference>
<dbReference type="CDD" id="cd16461">
    <property type="entry name" value="RING-H2_EL5-like"/>
    <property type="match status" value="1"/>
</dbReference>
<evidence type="ECO:0000256" key="2">
    <source>
        <dbReference type="SAM" id="SignalP"/>
    </source>
</evidence>
<keyword evidence="1" id="KW-0479">Metal-binding</keyword>
<name>A0A6J3LT54_9PEZI</name>
<feature type="signal peptide" evidence="2">
    <location>
        <begin position="1"/>
        <end position="18"/>
    </location>
</feature>
<dbReference type="OrthoDB" id="8062037at2759"/>
<organism evidence="5">
    <name type="scientific">Dissoconium aciculare CBS 342.82</name>
    <dbReference type="NCBI Taxonomy" id="1314786"/>
    <lineage>
        <taxon>Eukaryota</taxon>
        <taxon>Fungi</taxon>
        <taxon>Dikarya</taxon>
        <taxon>Ascomycota</taxon>
        <taxon>Pezizomycotina</taxon>
        <taxon>Dothideomycetes</taxon>
        <taxon>Dothideomycetidae</taxon>
        <taxon>Mycosphaerellales</taxon>
        <taxon>Dissoconiaceae</taxon>
        <taxon>Dissoconium</taxon>
    </lineage>
</organism>
<keyword evidence="4" id="KW-1185">Reference proteome</keyword>
<evidence type="ECO:0000259" key="3">
    <source>
        <dbReference type="PROSITE" id="PS50089"/>
    </source>
</evidence>
<dbReference type="InterPro" id="IPR001841">
    <property type="entry name" value="Znf_RING"/>
</dbReference>
<evidence type="ECO:0000313" key="5">
    <source>
        <dbReference type="RefSeq" id="XP_033456001.1"/>
    </source>
</evidence>
<evidence type="ECO:0000313" key="4">
    <source>
        <dbReference type="Proteomes" id="UP000504637"/>
    </source>
</evidence>
<dbReference type="InterPro" id="IPR013083">
    <property type="entry name" value="Znf_RING/FYVE/PHD"/>
</dbReference>
<gene>
    <name evidence="5" type="ORF">K489DRAFT_307595</name>
</gene>
<keyword evidence="1" id="KW-0863">Zinc-finger</keyword>
<proteinExistence type="predicted"/>
<feature type="non-terminal residue" evidence="5">
    <location>
        <position position="132"/>
    </location>
</feature>
<reference evidence="5" key="1">
    <citation type="submission" date="2020-01" db="EMBL/GenBank/DDBJ databases">
        <authorList>
            <consortium name="DOE Joint Genome Institute"/>
            <person name="Haridas S."/>
            <person name="Albert R."/>
            <person name="Binder M."/>
            <person name="Bloem J."/>
            <person name="Labutti K."/>
            <person name="Salamov A."/>
            <person name="Andreopoulos B."/>
            <person name="Baker S.E."/>
            <person name="Barry K."/>
            <person name="Bills G."/>
            <person name="Bluhm B.H."/>
            <person name="Cannon C."/>
            <person name="Castanera R."/>
            <person name="Culley D.E."/>
            <person name="Daum C."/>
            <person name="Ezra D."/>
            <person name="Gonzalez J.B."/>
            <person name="Henrissat B."/>
            <person name="Kuo A."/>
            <person name="Liang C."/>
            <person name="Lipzen A."/>
            <person name="Lutzoni F."/>
            <person name="Magnuson J."/>
            <person name="Mondo S."/>
            <person name="Nolan M."/>
            <person name="Ohm R."/>
            <person name="Pangilinan J."/>
            <person name="Park H.-J."/>
            <person name="Ramirez L."/>
            <person name="Alfaro M."/>
            <person name="Sun H."/>
            <person name="Tritt A."/>
            <person name="Yoshinaga Y."/>
            <person name="Zwiers L.-H."/>
            <person name="Turgeon B.G."/>
            <person name="Goodwin S.B."/>
            <person name="Spatafora J.W."/>
            <person name="Crous P.W."/>
            <person name="Grigoriev I.V."/>
        </authorList>
    </citation>
    <scope>NUCLEOTIDE SEQUENCE</scope>
    <source>
        <strain evidence="5">CBS 342.82</strain>
    </source>
</reference>
<reference evidence="5" key="3">
    <citation type="submission" date="2025-08" db="UniProtKB">
        <authorList>
            <consortium name="RefSeq"/>
        </authorList>
    </citation>
    <scope>IDENTIFICATION</scope>
    <source>
        <strain evidence="5">CBS 342.82</strain>
    </source>
</reference>
<dbReference type="Pfam" id="PF13639">
    <property type="entry name" value="zf-RING_2"/>
    <property type="match status" value="1"/>
</dbReference>
<dbReference type="PANTHER" id="PTHR45676">
    <property type="entry name" value="RING-H2 FINGER PROTEIN ATL51-RELATED"/>
    <property type="match status" value="1"/>
</dbReference>
<feature type="domain" description="RING-type" evidence="3">
    <location>
        <begin position="78"/>
        <end position="121"/>
    </location>
</feature>
<dbReference type="PANTHER" id="PTHR45676:SF41">
    <property type="entry name" value="RING-H2 FINGER PROTEIN ATL66"/>
    <property type="match status" value="1"/>
</dbReference>
<feature type="chain" id="PRO_5026919900" description="RING-type domain-containing protein" evidence="2">
    <location>
        <begin position="19"/>
        <end position="132"/>
    </location>
</feature>
<dbReference type="RefSeq" id="XP_033456001.1">
    <property type="nucleotide sequence ID" value="XM_033600594.1"/>
</dbReference>
<reference evidence="5" key="2">
    <citation type="submission" date="2020-04" db="EMBL/GenBank/DDBJ databases">
        <authorList>
            <consortium name="NCBI Genome Project"/>
        </authorList>
    </citation>
    <scope>NUCLEOTIDE SEQUENCE</scope>
    <source>
        <strain evidence="5">CBS 342.82</strain>
    </source>
</reference>
<accession>A0A6J3LT54</accession>
<dbReference type="AlphaFoldDB" id="A0A6J3LT54"/>
<sequence>MMLLSALLGPAKAPVATAEAVQSAGGIYNIVAAAEISEDAAKTAELVAVAITAASTDAEGKFSDAQPQMIPLEPTQRCLVCLSDFERADVARKLATCHHLFHRECIDQWLTTGRNSCPLCRTQGVGEVEEEK</sequence>
<dbReference type="SUPFAM" id="SSF57850">
    <property type="entry name" value="RING/U-box"/>
    <property type="match status" value="1"/>
</dbReference>
<keyword evidence="2" id="KW-0732">Signal</keyword>